<reference evidence="5 6" key="1">
    <citation type="journal article" date="2024" name="Proc. Natl. Acad. Sci. U.S.A.">
        <title>The evolutionary genomics of adaptation to stress in wild rhizobium bacteria.</title>
        <authorList>
            <person name="Kehlet-Delgado H."/>
            <person name="Montoya A.P."/>
            <person name="Jensen K.T."/>
            <person name="Wendlandt C.E."/>
            <person name="Dexheimer C."/>
            <person name="Roberts M."/>
            <person name="Torres Martinez L."/>
            <person name="Friesen M.L."/>
            <person name="Griffitts J.S."/>
            <person name="Porter S.S."/>
        </authorList>
    </citation>
    <scope>NUCLEOTIDE SEQUENCE [LARGE SCALE GENOMIC DNA]</scope>
    <source>
        <strain evidence="5 6">M0729</strain>
    </source>
</reference>
<name>A0ABV1YK84_9HYPH</name>
<dbReference type="Gene3D" id="3.50.50.60">
    <property type="entry name" value="FAD/NAD(P)-binding domain"/>
    <property type="match status" value="2"/>
</dbReference>
<keyword evidence="6" id="KW-1185">Reference proteome</keyword>
<protein>
    <recommendedName>
        <fullName evidence="1">Thioredoxin reductase</fullName>
    </recommendedName>
</protein>
<evidence type="ECO:0000256" key="2">
    <source>
        <dbReference type="ARBA" id="ARBA00022630"/>
    </source>
</evidence>
<evidence type="ECO:0000313" key="6">
    <source>
        <dbReference type="Proteomes" id="UP001464387"/>
    </source>
</evidence>
<dbReference type="PANTHER" id="PTHR48105">
    <property type="entry name" value="THIOREDOXIN REDUCTASE 1-RELATED-RELATED"/>
    <property type="match status" value="1"/>
</dbReference>
<dbReference type="InterPro" id="IPR050097">
    <property type="entry name" value="Ferredoxin-NADP_redctase_2"/>
</dbReference>
<accession>A0ABV1YK84</accession>
<dbReference type="PRINTS" id="PR00368">
    <property type="entry name" value="FADPNR"/>
</dbReference>
<evidence type="ECO:0000256" key="3">
    <source>
        <dbReference type="ARBA" id="ARBA00023002"/>
    </source>
</evidence>
<evidence type="ECO:0000256" key="1">
    <source>
        <dbReference type="ARBA" id="ARBA00018719"/>
    </source>
</evidence>
<dbReference type="Proteomes" id="UP001464387">
    <property type="component" value="Unassembled WGS sequence"/>
</dbReference>
<evidence type="ECO:0000259" key="4">
    <source>
        <dbReference type="Pfam" id="PF07992"/>
    </source>
</evidence>
<keyword evidence="3" id="KW-0560">Oxidoreductase</keyword>
<gene>
    <name evidence="5" type="ORF">NKI33_21310</name>
</gene>
<dbReference type="EMBL" id="JAMYPJ010000033">
    <property type="protein sequence ID" value="MER8935484.1"/>
    <property type="molecule type" value="Genomic_DNA"/>
</dbReference>
<proteinExistence type="predicted"/>
<dbReference type="Pfam" id="PF07992">
    <property type="entry name" value="Pyr_redox_2"/>
    <property type="match status" value="1"/>
</dbReference>
<sequence>MRTVAGLMASWLVKCHVGISGTSNRNLICRSWNRLMAKTAQIRLRRAPSPGERDLTSCRVNHVWRPDRRLLIPSAKAGNKILFAMLDEMPISSRGHEFDVAIVGGGPAGLAAGMYLARFLHSVIVVDAGDARAKLIPKSHNCPGFPDGVGGSELLGRLKAQAQRYGAGVVDGRVAGGKKRDGTFVLTTTFGTIRARRVVLATGIVDKAPAIEGLEEAVAAGTVRLCPVCDAYEAVGKRIGVVGPEHLALKEALFLKEYSGQVTLLANYPEDISDAARGMASAGGIEIWDTVEDLVARATGFGVVMADGAPMRELDVVYPAMGSDVRSELAIALGAECDAQGYVLVSRHLETSTAGLYAIGDVAEGLNQIAVAFGHAATAATHIHNALQSRPES</sequence>
<dbReference type="RefSeq" id="WP_287277729.1">
    <property type="nucleotide sequence ID" value="NZ_JAMYMY010000035.1"/>
</dbReference>
<dbReference type="InterPro" id="IPR036188">
    <property type="entry name" value="FAD/NAD-bd_sf"/>
</dbReference>
<evidence type="ECO:0000313" key="5">
    <source>
        <dbReference type="EMBL" id="MER8935484.1"/>
    </source>
</evidence>
<dbReference type="InterPro" id="IPR023753">
    <property type="entry name" value="FAD/NAD-binding_dom"/>
</dbReference>
<keyword evidence="2" id="KW-0285">Flavoprotein</keyword>
<dbReference type="PRINTS" id="PR00469">
    <property type="entry name" value="PNDRDTASEII"/>
</dbReference>
<feature type="domain" description="FAD/NAD(P)-binding" evidence="4">
    <location>
        <begin position="98"/>
        <end position="376"/>
    </location>
</feature>
<dbReference type="SUPFAM" id="SSF51905">
    <property type="entry name" value="FAD/NAD(P)-binding domain"/>
    <property type="match status" value="1"/>
</dbReference>
<comment type="caution">
    <text evidence="5">The sequence shown here is derived from an EMBL/GenBank/DDBJ whole genome shotgun (WGS) entry which is preliminary data.</text>
</comment>
<organism evidence="5 6">
    <name type="scientific">Mesorhizobium opportunistum</name>
    <dbReference type="NCBI Taxonomy" id="593909"/>
    <lineage>
        <taxon>Bacteria</taxon>
        <taxon>Pseudomonadati</taxon>
        <taxon>Pseudomonadota</taxon>
        <taxon>Alphaproteobacteria</taxon>
        <taxon>Hyphomicrobiales</taxon>
        <taxon>Phyllobacteriaceae</taxon>
        <taxon>Mesorhizobium</taxon>
    </lineage>
</organism>